<dbReference type="PANTHER" id="PTHR31196:SF2">
    <property type="entry name" value="RNA POLYMERASE II NUCLEAR LOCALIZATION PROTEIN SLC7A6OS-RELATED"/>
    <property type="match status" value="1"/>
</dbReference>
<feature type="region of interest" description="Disordered" evidence="10">
    <location>
        <begin position="87"/>
        <end position="111"/>
    </location>
</feature>
<dbReference type="Pfam" id="PF08574">
    <property type="entry name" value="Iwr1"/>
    <property type="match status" value="1"/>
</dbReference>
<dbReference type="OrthoDB" id="6255506at2759"/>
<feature type="compositionally biased region" description="Polar residues" evidence="10">
    <location>
        <begin position="94"/>
        <end position="105"/>
    </location>
</feature>
<evidence type="ECO:0000313" key="12">
    <source>
        <dbReference type="EMBL" id="CEP15004.1"/>
    </source>
</evidence>
<dbReference type="EMBL" id="LN731785">
    <property type="protein sequence ID" value="CEP15004.1"/>
    <property type="molecule type" value="Genomic_DNA"/>
</dbReference>
<feature type="compositionally biased region" description="Acidic residues" evidence="10">
    <location>
        <begin position="243"/>
        <end position="262"/>
    </location>
</feature>
<comment type="similarity">
    <text evidence="4">Belongs to the IWR1/SLC7A6OS family.</text>
</comment>
<feature type="compositionally biased region" description="Acidic residues" evidence="10">
    <location>
        <begin position="270"/>
        <end position="296"/>
    </location>
</feature>
<proteinExistence type="inferred from homology"/>
<keyword evidence="13" id="KW-1185">Reference proteome</keyword>
<dbReference type="GO" id="GO:0005634">
    <property type="term" value="C:nucleus"/>
    <property type="evidence" value="ECO:0007669"/>
    <property type="project" value="UniProtKB-SubCell"/>
</dbReference>
<reference evidence="12 13" key="1">
    <citation type="submission" date="2014-09" db="EMBL/GenBank/DDBJ databases">
        <authorList>
            <person name="Ellenberger Sabrina"/>
        </authorList>
    </citation>
    <scope>NUCLEOTIDE SEQUENCE [LARGE SCALE GENOMIC DNA]</scope>
    <source>
        <strain evidence="12 13">CBS 412.66</strain>
    </source>
</reference>
<dbReference type="STRING" id="35722.A0A0B7NHL0"/>
<keyword evidence="8" id="KW-0653">Protein transport</keyword>
<evidence type="ECO:0000256" key="7">
    <source>
        <dbReference type="ARBA" id="ARBA00022490"/>
    </source>
</evidence>
<keyword evidence="9" id="KW-0539">Nucleus</keyword>
<comment type="function">
    <text evidence="1">Directs RNA polymerase II nuclear import.</text>
</comment>
<evidence type="ECO:0000256" key="6">
    <source>
        <dbReference type="ARBA" id="ARBA00022448"/>
    </source>
</evidence>
<evidence type="ECO:0000259" key="11">
    <source>
        <dbReference type="Pfam" id="PF08574"/>
    </source>
</evidence>
<dbReference type="AlphaFoldDB" id="A0A0B7NHL0"/>
<evidence type="ECO:0000256" key="3">
    <source>
        <dbReference type="ARBA" id="ARBA00004496"/>
    </source>
</evidence>
<gene>
    <name evidence="12" type="primary">PARPA_09196.1 scaffold 35568</name>
</gene>
<dbReference type="GO" id="GO:0005737">
    <property type="term" value="C:cytoplasm"/>
    <property type="evidence" value="ECO:0007669"/>
    <property type="project" value="UniProtKB-SubCell"/>
</dbReference>
<evidence type="ECO:0000256" key="9">
    <source>
        <dbReference type="ARBA" id="ARBA00023242"/>
    </source>
</evidence>
<feature type="region of interest" description="Disordered" evidence="10">
    <location>
        <begin position="243"/>
        <end position="296"/>
    </location>
</feature>
<accession>A0A0B7NHL0</accession>
<dbReference type="InterPro" id="IPR040218">
    <property type="entry name" value="SLC7A6OS"/>
</dbReference>
<evidence type="ECO:0000256" key="8">
    <source>
        <dbReference type="ARBA" id="ARBA00022927"/>
    </source>
</evidence>
<evidence type="ECO:0000256" key="2">
    <source>
        <dbReference type="ARBA" id="ARBA00004123"/>
    </source>
</evidence>
<keyword evidence="7" id="KW-0963">Cytoplasm</keyword>
<sequence length="296" mass="34417">MSNSKAINNNKGEQLTILRIKRKRTEEPLDALFVHQENEKRIKKNNESQKSELSVSATALPTLFRLAETVEEKSFLNLDEAKKLKDRISRRIQPGTSRPQSPTATENRKDRLIKEQKEASNKARYRVIHQNRSKADESAPPVVQSSSEKAAKDLFQMFEAVKDEDTASKKANLFVDDDIEDPDDIMCNFIPMVKEYLTLQEKEEEKEEDYVYDVYYRDDKNIEQSLALTNVGSLVWFDEQSEYLDDDSDSELGDNVDEDSNAEDYYQNDYPEEDDSDEFEDQHDYDLSTDDEDYDL</sequence>
<dbReference type="PANTHER" id="PTHR31196">
    <property type="entry name" value="RNA POLYMERASE II NUCLEAR LOCALIZATION PROTEIN SLC7A6OS-RELATED"/>
    <property type="match status" value="1"/>
</dbReference>
<evidence type="ECO:0000256" key="4">
    <source>
        <dbReference type="ARBA" id="ARBA00010218"/>
    </source>
</evidence>
<organism evidence="12 13">
    <name type="scientific">Parasitella parasitica</name>
    <dbReference type="NCBI Taxonomy" id="35722"/>
    <lineage>
        <taxon>Eukaryota</taxon>
        <taxon>Fungi</taxon>
        <taxon>Fungi incertae sedis</taxon>
        <taxon>Mucoromycota</taxon>
        <taxon>Mucoromycotina</taxon>
        <taxon>Mucoromycetes</taxon>
        <taxon>Mucorales</taxon>
        <taxon>Mucorineae</taxon>
        <taxon>Mucoraceae</taxon>
        <taxon>Parasitella</taxon>
    </lineage>
</organism>
<keyword evidence="6" id="KW-0813">Transport</keyword>
<dbReference type="GO" id="GO:0032502">
    <property type="term" value="P:developmental process"/>
    <property type="evidence" value="ECO:0007669"/>
    <property type="project" value="TreeGrafter"/>
</dbReference>
<evidence type="ECO:0000256" key="5">
    <source>
        <dbReference type="ARBA" id="ARBA00017036"/>
    </source>
</evidence>
<feature type="domain" description="Transcription factor Iwr1" evidence="11">
    <location>
        <begin position="208"/>
        <end position="274"/>
    </location>
</feature>
<evidence type="ECO:0000313" key="13">
    <source>
        <dbReference type="Proteomes" id="UP000054107"/>
    </source>
</evidence>
<dbReference type="InterPro" id="IPR013883">
    <property type="entry name" value="TF_Iwr1_dom"/>
</dbReference>
<dbReference type="GO" id="GO:0015031">
    <property type="term" value="P:protein transport"/>
    <property type="evidence" value="ECO:0007669"/>
    <property type="project" value="UniProtKB-KW"/>
</dbReference>
<comment type="subcellular location">
    <subcellularLocation>
        <location evidence="3">Cytoplasm</location>
    </subcellularLocation>
    <subcellularLocation>
        <location evidence="2">Nucleus</location>
    </subcellularLocation>
</comment>
<evidence type="ECO:0000256" key="10">
    <source>
        <dbReference type="SAM" id="MobiDB-lite"/>
    </source>
</evidence>
<protein>
    <recommendedName>
        <fullName evidence="5">Probable RNA polymerase II nuclear localization protein SLC7A6OS</fullName>
    </recommendedName>
</protein>
<name>A0A0B7NHL0_9FUNG</name>
<dbReference type="Proteomes" id="UP000054107">
    <property type="component" value="Unassembled WGS sequence"/>
</dbReference>
<evidence type="ECO:0000256" key="1">
    <source>
        <dbReference type="ARBA" id="ARBA00003202"/>
    </source>
</evidence>